<dbReference type="RefSeq" id="XP_009541721.1">
    <property type="nucleotide sequence ID" value="XM_009543426.1"/>
</dbReference>
<feature type="region of interest" description="Disordered" evidence="7">
    <location>
        <begin position="70"/>
        <end position="93"/>
    </location>
</feature>
<name>W4KGV4_HETIT</name>
<evidence type="ECO:0000256" key="1">
    <source>
        <dbReference type="ARBA" id="ARBA00004173"/>
    </source>
</evidence>
<evidence type="ECO:0000313" key="8">
    <source>
        <dbReference type="EMBL" id="ETW85077.1"/>
    </source>
</evidence>
<proteinExistence type="inferred from homology"/>
<dbReference type="InParanoid" id="W4KGV4"/>
<dbReference type="OrthoDB" id="2257454at2759"/>
<feature type="compositionally biased region" description="Basic residues" evidence="7">
    <location>
        <begin position="76"/>
        <end position="93"/>
    </location>
</feature>
<dbReference type="eggNOG" id="KOG4844">
    <property type="taxonomic scope" value="Eukaryota"/>
</dbReference>
<dbReference type="PANTHER" id="PTHR13362">
    <property type="entry name" value="MITOCHONDRIAL RIBOSOMAL PROTEIN S33"/>
    <property type="match status" value="1"/>
</dbReference>
<keyword evidence="5" id="KW-0687">Ribonucleoprotein</keyword>
<dbReference type="Proteomes" id="UP000030671">
    <property type="component" value="Unassembled WGS sequence"/>
</dbReference>
<dbReference type="EMBL" id="KI925455">
    <property type="protein sequence ID" value="ETW85077.1"/>
    <property type="molecule type" value="Genomic_DNA"/>
</dbReference>
<dbReference type="GO" id="GO:0005739">
    <property type="term" value="C:mitochondrion"/>
    <property type="evidence" value="ECO:0007669"/>
    <property type="project" value="UniProtKB-SubCell"/>
</dbReference>
<dbReference type="GO" id="GO:0005840">
    <property type="term" value="C:ribosome"/>
    <property type="evidence" value="ECO:0007669"/>
    <property type="project" value="UniProtKB-KW"/>
</dbReference>
<dbReference type="AlphaFoldDB" id="W4KGV4"/>
<dbReference type="GO" id="GO:1990904">
    <property type="term" value="C:ribonucleoprotein complex"/>
    <property type="evidence" value="ECO:0007669"/>
    <property type="project" value="UniProtKB-KW"/>
</dbReference>
<dbReference type="InterPro" id="IPR013219">
    <property type="entry name" value="Ribosomal_mS33"/>
</dbReference>
<protein>
    <recommendedName>
        <fullName evidence="6">Small ribosomal subunit protein mS33</fullName>
    </recommendedName>
</protein>
<accession>W4KGV4</accession>
<evidence type="ECO:0000256" key="5">
    <source>
        <dbReference type="ARBA" id="ARBA00023274"/>
    </source>
</evidence>
<evidence type="ECO:0000256" key="3">
    <source>
        <dbReference type="ARBA" id="ARBA00022980"/>
    </source>
</evidence>
<keyword evidence="9" id="KW-1185">Reference proteome</keyword>
<reference evidence="8 9" key="1">
    <citation type="journal article" date="2012" name="New Phytol.">
        <title>Insight into trade-off between wood decay and parasitism from the genome of a fungal forest pathogen.</title>
        <authorList>
            <person name="Olson A."/>
            <person name="Aerts A."/>
            <person name="Asiegbu F."/>
            <person name="Belbahri L."/>
            <person name="Bouzid O."/>
            <person name="Broberg A."/>
            <person name="Canback B."/>
            <person name="Coutinho P.M."/>
            <person name="Cullen D."/>
            <person name="Dalman K."/>
            <person name="Deflorio G."/>
            <person name="van Diepen L.T."/>
            <person name="Dunand C."/>
            <person name="Duplessis S."/>
            <person name="Durling M."/>
            <person name="Gonthier P."/>
            <person name="Grimwood J."/>
            <person name="Fossdal C.G."/>
            <person name="Hansson D."/>
            <person name="Henrissat B."/>
            <person name="Hietala A."/>
            <person name="Himmelstrand K."/>
            <person name="Hoffmeister D."/>
            <person name="Hogberg N."/>
            <person name="James T.Y."/>
            <person name="Karlsson M."/>
            <person name="Kohler A."/>
            <person name="Kues U."/>
            <person name="Lee Y.H."/>
            <person name="Lin Y.C."/>
            <person name="Lind M."/>
            <person name="Lindquist E."/>
            <person name="Lombard V."/>
            <person name="Lucas S."/>
            <person name="Lunden K."/>
            <person name="Morin E."/>
            <person name="Murat C."/>
            <person name="Park J."/>
            <person name="Raffaello T."/>
            <person name="Rouze P."/>
            <person name="Salamov A."/>
            <person name="Schmutz J."/>
            <person name="Solheim H."/>
            <person name="Stahlberg J."/>
            <person name="Velez H."/>
            <person name="de Vries R.P."/>
            <person name="Wiebenga A."/>
            <person name="Woodward S."/>
            <person name="Yakovlev I."/>
            <person name="Garbelotto M."/>
            <person name="Martin F."/>
            <person name="Grigoriev I.V."/>
            <person name="Stenlid J."/>
        </authorList>
    </citation>
    <scope>NUCLEOTIDE SEQUENCE [LARGE SCALE GENOMIC DNA]</scope>
    <source>
        <strain evidence="8 9">TC 32-1</strain>
    </source>
</reference>
<organism evidence="8 9">
    <name type="scientific">Heterobasidion irregulare (strain TC 32-1)</name>
    <dbReference type="NCBI Taxonomy" id="747525"/>
    <lineage>
        <taxon>Eukaryota</taxon>
        <taxon>Fungi</taxon>
        <taxon>Dikarya</taxon>
        <taxon>Basidiomycota</taxon>
        <taxon>Agaricomycotina</taxon>
        <taxon>Agaricomycetes</taxon>
        <taxon>Russulales</taxon>
        <taxon>Bondarzewiaceae</taxon>
        <taxon>Heterobasidion</taxon>
        <taxon>Heterobasidion annosum species complex</taxon>
    </lineage>
</organism>
<feature type="non-terminal residue" evidence="8">
    <location>
        <position position="1"/>
    </location>
</feature>
<evidence type="ECO:0000256" key="2">
    <source>
        <dbReference type="ARBA" id="ARBA00008970"/>
    </source>
</evidence>
<keyword evidence="4" id="KW-0496">Mitochondrion</keyword>
<evidence type="ECO:0000256" key="6">
    <source>
        <dbReference type="ARBA" id="ARBA00035132"/>
    </source>
</evidence>
<gene>
    <name evidence="8" type="ORF">HETIRDRAFT_18624</name>
</gene>
<dbReference type="Pfam" id="PF08293">
    <property type="entry name" value="MRP-S33"/>
    <property type="match status" value="1"/>
</dbReference>
<comment type="similarity">
    <text evidence="2">Belongs to the mitochondrion-specific ribosomal protein mS33 family.</text>
</comment>
<dbReference type="STRING" id="747525.W4KGV4"/>
<keyword evidence="3" id="KW-0689">Ribosomal protein</keyword>
<sequence>SRLAALARLRCSIFQTSFNPTSMRTGAKYLRKRLVGPSMLNYYPREVSIAQLNSWNPGWDLVDLKEQQRVQDVDAKKKRGKGTPKKAKTKGTS</sequence>
<dbReference type="GeneID" id="20668622"/>
<evidence type="ECO:0000256" key="7">
    <source>
        <dbReference type="SAM" id="MobiDB-lite"/>
    </source>
</evidence>
<dbReference type="PANTHER" id="PTHR13362:SF2">
    <property type="entry name" value="SMALL RIBOSOMAL SUBUNIT PROTEIN MS33"/>
    <property type="match status" value="1"/>
</dbReference>
<dbReference type="HOGENOM" id="CLU_150777_0_1_1"/>
<feature type="non-terminal residue" evidence="8">
    <location>
        <position position="93"/>
    </location>
</feature>
<evidence type="ECO:0000313" key="9">
    <source>
        <dbReference type="Proteomes" id="UP000030671"/>
    </source>
</evidence>
<comment type="subcellular location">
    <subcellularLocation>
        <location evidence="1">Mitochondrion</location>
    </subcellularLocation>
</comment>
<dbReference type="KEGG" id="hir:HETIRDRAFT_18624"/>
<evidence type="ECO:0000256" key="4">
    <source>
        <dbReference type="ARBA" id="ARBA00023128"/>
    </source>
</evidence>